<evidence type="ECO:0000256" key="4">
    <source>
        <dbReference type="PROSITE-ProRule" id="PRU01161"/>
    </source>
</evidence>
<dbReference type="InterPro" id="IPR050301">
    <property type="entry name" value="NTE"/>
</dbReference>
<dbReference type="InterPro" id="IPR002641">
    <property type="entry name" value="PNPLA_dom"/>
</dbReference>
<dbReference type="SUPFAM" id="SSF52151">
    <property type="entry name" value="FabD/lysophospholipase-like"/>
    <property type="match status" value="1"/>
</dbReference>
<comment type="caution">
    <text evidence="6">The sequence shown here is derived from an EMBL/GenBank/DDBJ whole genome shotgun (WGS) entry which is preliminary data.</text>
</comment>
<keyword evidence="2 4" id="KW-0442">Lipid degradation</keyword>
<feature type="domain" description="PNPLA" evidence="5">
    <location>
        <begin position="25"/>
        <end position="250"/>
    </location>
</feature>
<dbReference type="Pfam" id="PF01734">
    <property type="entry name" value="Patatin"/>
    <property type="match status" value="1"/>
</dbReference>
<feature type="active site" description="Proton acceptor" evidence="4">
    <location>
        <position position="237"/>
    </location>
</feature>
<evidence type="ECO:0000313" key="6">
    <source>
        <dbReference type="EMBL" id="MBK1780342.1"/>
    </source>
</evidence>
<dbReference type="PROSITE" id="PS51635">
    <property type="entry name" value="PNPLA"/>
    <property type="match status" value="1"/>
</dbReference>
<dbReference type="PANTHER" id="PTHR14226:SF57">
    <property type="entry name" value="BLR7027 PROTEIN"/>
    <property type="match status" value="1"/>
</dbReference>
<dbReference type="InterPro" id="IPR016035">
    <property type="entry name" value="Acyl_Trfase/lysoPLipase"/>
</dbReference>
<proteinExistence type="predicted"/>
<evidence type="ECO:0000259" key="5">
    <source>
        <dbReference type="PROSITE" id="PS51635"/>
    </source>
</evidence>
<evidence type="ECO:0000256" key="2">
    <source>
        <dbReference type="ARBA" id="ARBA00022963"/>
    </source>
</evidence>
<accession>A0ABS1EEQ7</accession>
<sequence>MPIHPERNSPASDHAASRREAPVGLVFTGGGAKAAYQVGVLWALLDILDPNRSPRFRNPFQIICGSSAGAINATGYACRAAFPHASVRRLRHIWSNIKTSQVYRSDPAGVFGSATRWLSLLMFGWASPFIRAQSPKSLLDNRPLAHLLNRFMHFNNLAHNLDNHDLSALAITATSYTTGSHLTFYQSKHTMQEWQGVRRKSVSCDINLNHLMASSAIPFVFPAQCLPVQTHTEWCGDGSMRQLAPISPAIHLGAEKVVVISTTDHNTQEQVSLDHCSDNYPTLAQLGGHALSDIFVDGLSIDLERIHRINSLLKVIPKESDFRPALKTINVLTLSPSKSIDEIAMMYLNCMPQTVRAFLRVLGVSSKGGVHTGSIVASHLLFEADFTTELINLAYVDTMQRIDEIKAFFNEGAS</sequence>
<evidence type="ECO:0000313" key="7">
    <source>
        <dbReference type="Proteomes" id="UP000635316"/>
    </source>
</evidence>
<dbReference type="Gene3D" id="3.40.1090.10">
    <property type="entry name" value="Cytosolic phospholipase A2 catalytic domain"/>
    <property type="match status" value="2"/>
</dbReference>
<gene>
    <name evidence="6" type="ORF">JHL22_03830</name>
</gene>
<feature type="active site" description="Nucleophile" evidence="4">
    <location>
        <position position="67"/>
    </location>
</feature>
<comment type="caution">
    <text evidence="4">Lacks conserved residue(s) required for the propagation of feature annotation.</text>
</comment>
<evidence type="ECO:0000256" key="3">
    <source>
        <dbReference type="ARBA" id="ARBA00023098"/>
    </source>
</evidence>
<dbReference type="EMBL" id="JAENGP010000003">
    <property type="protein sequence ID" value="MBK1780342.1"/>
    <property type="molecule type" value="Genomic_DNA"/>
</dbReference>
<organism evidence="6 7">
    <name type="scientific">Advenella mandrilli</name>
    <dbReference type="NCBI Taxonomy" id="2800330"/>
    <lineage>
        <taxon>Bacteria</taxon>
        <taxon>Pseudomonadati</taxon>
        <taxon>Pseudomonadota</taxon>
        <taxon>Betaproteobacteria</taxon>
        <taxon>Burkholderiales</taxon>
        <taxon>Alcaligenaceae</taxon>
    </lineage>
</organism>
<reference evidence="6 7" key="1">
    <citation type="submission" date="2020-12" db="EMBL/GenBank/DDBJ databases">
        <authorList>
            <person name="Lu T."/>
            <person name="Wang Q."/>
            <person name="Han X."/>
        </authorList>
    </citation>
    <scope>NUCLEOTIDE SEQUENCE [LARGE SCALE GENOMIC DNA]</scope>
    <source>
        <strain evidence="6 7">WQ 585</strain>
    </source>
</reference>
<dbReference type="PANTHER" id="PTHR14226">
    <property type="entry name" value="NEUROPATHY TARGET ESTERASE/SWISS CHEESE D.MELANOGASTER"/>
    <property type="match status" value="1"/>
</dbReference>
<evidence type="ECO:0000256" key="1">
    <source>
        <dbReference type="ARBA" id="ARBA00022801"/>
    </source>
</evidence>
<keyword evidence="7" id="KW-1185">Reference proteome</keyword>
<keyword evidence="1 4" id="KW-0378">Hydrolase</keyword>
<feature type="short sequence motif" description="GXSXG" evidence="4">
    <location>
        <begin position="65"/>
        <end position="69"/>
    </location>
</feature>
<keyword evidence="3 4" id="KW-0443">Lipid metabolism</keyword>
<protein>
    <submittedName>
        <fullName evidence="6">Patatin-like phospholipase family protein</fullName>
    </submittedName>
</protein>
<name>A0ABS1EEQ7_9BURK</name>
<dbReference type="Proteomes" id="UP000635316">
    <property type="component" value="Unassembled WGS sequence"/>
</dbReference>
<dbReference type="RefSeq" id="WP_200233979.1">
    <property type="nucleotide sequence ID" value="NZ_JAENGP010000003.1"/>
</dbReference>